<dbReference type="PANTHER" id="PTHR36410">
    <property type="entry name" value="EXPRESSED PROTEIN"/>
    <property type="match status" value="1"/>
</dbReference>
<evidence type="ECO:0000313" key="3">
    <source>
        <dbReference type="Proteomes" id="UP001604277"/>
    </source>
</evidence>
<gene>
    <name evidence="2" type="ORF">Fot_06520</name>
</gene>
<comment type="caution">
    <text evidence="2">The sequence shown here is derived from an EMBL/GenBank/DDBJ whole genome shotgun (WGS) entry which is preliminary data.</text>
</comment>
<reference evidence="3" key="1">
    <citation type="submission" date="2024-07" db="EMBL/GenBank/DDBJ databases">
        <title>Two chromosome-level genome assemblies of Korean endemic species Abeliophyllum distichum and Forsythia ovata (Oleaceae).</title>
        <authorList>
            <person name="Jang H."/>
        </authorList>
    </citation>
    <scope>NUCLEOTIDE SEQUENCE [LARGE SCALE GENOMIC DNA]</scope>
</reference>
<dbReference type="AlphaFoldDB" id="A0ABD1WT73"/>
<feature type="compositionally biased region" description="Basic and acidic residues" evidence="1">
    <location>
        <begin position="49"/>
        <end position="61"/>
    </location>
</feature>
<proteinExistence type="predicted"/>
<feature type="region of interest" description="Disordered" evidence="1">
    <location>
        <begin position="37"/>
        <end position="65"/>
    </location>
</feature>
<keyword evidence="3" id="KW-1185">Reference proteome</keyword>
<evidence type="ECO:0000313" key="2">
    <source>
        <dbReference type="EMBL" id="KAL2552901.1"/>
    </source>
</evidence>
<evidence type="ECO:0000256" key="1">
    <source>
        <dbReference type="SAM" id="MobiDB-lite"/>
    </source>
</evidence>
<protein>
    <submittedName>
        <fullName evidence="2">Uncharacterized protein</fullName>
    </submittedName>
</protein>
<accession>A0ABD1WT73</accession>
<organism evidence="2 3">
    <name type="scientific">Forsythia ovata</name>
    <dbReference type="NCBI Taxonomy" id="205694"/>
    <lineage>
        <taxon>Eukaryota</taxon>
        <taxon>Viridiplantae</taxon>
        <taxon>Streptophyta</taxon>
        <taxon>Embryophyta</taxon>
        <taxon>Tracheophyta</taxon>
        <taxon>Spermatophyta</taxon>
        <taxon>Magnoliopsida</taxon>
        <taxon>eudicotyledons</taxon>
        <taxon>Gunneridae</taxon>
        <taxon>Pentapetalae</taxon>
        <taxon>asterids</taxon>
        <taxon>lamiids</taxon>
        <taxon>Lamiales</taxon>
        <taxon>Oleaceae</taxon>
        <taxon>Forsythieae</taxon>
        <taxon>Forsythia</taxon>
    </lineage>
</organism>
<dbReference type="Proteomes" id="UP001604277">
    <property type="component" value="Unassembled WGS sequence"/>
</dbReference>
<sequence length="299" mass="33477">MFNAVRSVRVQPSSAAVFSSQLSSNISRRGCGVRFAQAMSGPNQPQSTEKLDQSQESKNQRGETMASFGEGYATRSDEEGFGGVYGRKQSISKEDEDKIVHGNAPEYDNSQGCEVKEKEGARNQNKVASAKFCFLESIFPRHLPLQIIFFLSLVASSSSKGKTATQSNIHLASESFIQAPEEAHFSVLNLSQGDHYQPWLPAYGVDFVLTYGMSQYMMSMLFSTKKKKEKGAEIRSAGAAYRDAKNARKKTTFNLQVEGSLDLNNKSYNDHLIFDEEIDVKFFENLLEELELGWNFEYE</sequence>
<dbReference type="EMBL" id="JBFOLJ010000002">
    <property type="protein sequence ID" value="KAL2552901.1"/>
    <property type="molecule type" value="Genomic_DNA"/>
</dbReference>
<dbReference type="PANTHER" id="PTHR36410:SF1">
    <property type="entry name" value="EXPRESSED PROTEIN"/>
    <property type="match status" value="1"/>
</dbReference>
<name>A0ABD1WT73_9LAMI</name>